<dbReference type="RefSeq" id="WP_228738104.1">
    <property type="nucleotide sequence ID" value="NZ_AP023415.1"/>
</dbReference>
<accession>A0A810PZV0</accession>
<feature type="domain" description="Transcobalamin-like C-terminal" evidence="2">
    <location>
        <begin position="73"/>
        <end position="133"/>
    </location>
</feature>
<dbReference type="Gene3D" id="2.170.130.30">
    <property type="match status" value="1"/>
</dbReference>
<protein>
    <recommendedName>
        <fullName evidence="2">Transcobalamin-like C-terminal domain-containing protein</fullName>
    </recommendedName>
</protein>
<dbReference type="EMBL" id="AP023415">
    <property type="protein sequence ID" value="BCK79206.1"/>
    <property type="molecule type" value="Genomic_DNA"/>
</dbReference>
<organism evidence="3 4">
    <name type="scientific">Vescimonas fastidiosa</name>
    <dbReference type="NCBI Taxonomy" id="2714353"/>
    <lineage>
        <taxon>Bacteria</taxon>
        <taxon>Bacillati</taxon>
        <taxon>Bacillota</taxon>
        <taxon>Clostridia</taxon>
        <taxon>Eubacteriales</taxon>
        <taxon>Oscillospiraceae</taxon>
        <taxon>Vescimonas</taxon>
    </lineage>
</organism>
<name>A0A810PZV0_9FIRM</name>
<dbReference type="AlphaFoldDB" id="A0A810PZV0"/>
<dbReference type="Pfam" id="PF14478">
    <property type="entry name" value="DUF4430"/>
    <property type="match status" value="1"/>
</dbReference>
<evidence type="ECO:0000313" key="4">
    <source>
        <dbReference type="Proteomes" id="UP000681343"/>
    </source>
</evidence>
<dbReference type="KEGG" id="vfa:MM35RIKEN_13980"/>
<reference evidence="3" key="1">
    <citation type="submission" date="2020-09" db="EMBL/GenBank/DDBJ databases">
        <title>New species isolated from human feces.</title>
        <authorList>
            <person name="Kitahara M."/>
            <person name="Shigeno Y."/>
            <person name="Shime M."/>
            <person name="Matsumoto Y."/>
            <person name="Nakamura S."/>
            <person name="Motooka D."/>
            <person name="Fukuoka S."/>
            <person name="Nishikawa H."/>
            <person name="Benno Y."/>
        </authorList>
    </citation>
    <scope>NUCLEOTIDE SEQUENCE</scope>
    <source>
        <strain evidence="3">MM35</strain>
    </source>
</reference>
<evidence type="ECO:0000256" key="1">
    <source>
        <dbReference type="SAM" id="SignalP"/>
    </source>
</evidence>
<evidence type="ECO:0000259" key="2">
    <source>
        <dbReference type="Pfam" id="PF14478"/>
    </source>
</evidence>
<evidence type="ECO:0000313" key="3">
    <source>
        <dbReference type="EMBL" id="BCK79206.1"/>
    </source>
</evidence>
<dbReference type="PROSITE" id="PS51257">
    <property type="entry name" value="PROKAR_LIPOPROTEIN"/>
    <property type="match status" value="1"/>
</dbReference>
<keyword evidence="1" id="KW-0732">Signal</keyword>
<proteinExistence type="predicted"/>
<keyword evidence="4" id="KW-1185">Reference proteome</keyword>
<feature type="signal peptide" evidence="1">
    <location>
        <begin position="1"/>
        <end position="24"/>
    </location>
</feature>
<sequence>MKKTRKTIAFLLALVMALALCACAKPMPIAAGKNTVGVKDGETLGKGATAFTVEVTDGQGTKTDFTVKTDEKTVGAALQALNIISGEKSEYGLYIKEVIGITADYDTDGTYWAFYIDGQYASTGADMTDARDGAVYGFTVEKAEG</sequence>
<feature type="chain" id="PRO_5032719877" description="Transcobalamin-like C-terminal domain-containing protein" evidence="1">
    <location>
        <begin position="25"/>
        <end position="145"/>
    </location>
</feature>
<gene>
    <name evidence="3" type="ORF">MM35RIKEN_13980</name>
</gene>
<dbReference type="InterPro" id="IPR027954">
    <property type="entry name" value="Transcobalamin-like_C"/>
</dbReference>
<dbReference type="Proteomes" id="UP000681343">
    <property type="component" value="Chromosome"/>
</dbReference>